<accession>A0ABP8DGA4</accession>
<keyword evidence="3" id="KW-0472">Membrane</keyword>
<dbReference type="CDD" id="cd13565">
    <property type="entry name" value="PBP2_PstS"/>
    <property type="match status" value="1"/>
</dbReference>
<proteinExistence type="inferred from homology"/>
<organism evidence="5 6">
    <name type="scientific">Dactylosporangium darangshiense</name>
    <dbReference type="NCBI Taxonomy" id="579108"/>
    <lineage>
        <taxon>Bacteria</taxon>
        <taxon>Bacillati</taxon>
        <taxon>Actinomycetota</taxon>
        <taxon>Actinomycetes</taxon>
        <taxon>Micromonosporales</taxon>
        <taxon>Micromonosporaceae</taxon>
        <taxon>Dactylosporangium</taxon>
    </lineage>
</organism>
<keyword evidence="3" id="KW-0812">Transmembrane</keyword>
<dbReference type="Gene3D" id="3.40.190.10">
    <property type="entry name" value="Periplasmic binding protein-like II"/>
    <property type="match status" value="2"/>
</dbReference>
<dbReference type="Proteomes" id="UP001500620">
    <property type="component" value="Unassembled WGS sequence"/>
</dbReference>
<evidence type="ECO:0000256" key="2">
    <source>
        <dbReference type="SAM" id="MobiDB-lite"/>
    </source>
</evidence>
<evidence type="ECO:0000313" key="5">
    <source>
        <dbReference type="EMBL" id="GAA4255312.1"/>
    </source>
</evidence>
<dbReference type="PANTHER" id="PTHR42996:SF1">
    <property type="entry name" value="PHOSPHATE-BINDING PROTEIN PSTS"/>
    <property type="match status" value="1"/>
</dbReference>
<protein>
    <submittedName>
        <fullName evidence="5">Phosphate ABC transporter substrate-binding protein PstS</fullName>
    </submittedName>
</protein>
<comment type="similarity">
    <text evidence="1">Belongs to the PstS family.</text>
</comment>
<evidence type="ECO:0000313" key="6">
    <source>
        <dbReference type="Proteomes" id="UP001500620"/>
    </source>
</evidence>
<evidence type="ECO:0000259" key="4">
    <source>
        <dbReference type="Pfam" id="PF12849"/>
    </source>
</evidence>
<dbReference type="RefSeq" id="WP_345132302.1">
    <property type="nucleotide sequence ID" value="NZ_BAABAT010000020.1"/>
</dbReference>
<dbReference type="SUPFAM" id="SSF53850">
    <property type="entry name" value="Periplasmic binding protein-like II"/>
    <property type="match status" value="1"/>
</dbReference>
<reference evidence="6" key="1">
    <citation type="journal article" date="2019" name="Int. J. Syst. Evol. Microbiol.">
        <title>The Global Catalogue of Microorganisms (GCM) 10K type strain sequencing project: providing services to taxonomists for standard genome sequencing and annotation.</title>
        <authorList>
            <consortium name="The Broad Institute Genomics Platform"/>
            <consortium name="The Broad Institute Genome Sequencing Center for Infectious Disease"/>
            <person name="Wu L."/>
            <person name="Ma J."/>
        </authorList>
    </citation>
    <scope>NUCLEOTIDE SEQUENCE [LARGE SCALE GENOMIC DNA]</scope>
    <source>
        <strain evidence="6">JCM 17441</strain>
    </source>
</reference>
<sequence length="536" mass="54984">MISLVGPARPAVAATYVPISGGGSTWSYNAFHAWIGNVAQYGMRVDYERSGSTTGRSKFREGTLDWAASDIPYGVKDGQSNDDPPPRGYVYMPDTAGGTTFMYNLKIGTKRVTNLRLSGENIAKIFTGVLTKWNDPAIKADNPGLSLPAITIVPVVRSDGSGSSAQFTQWMIATQGQYWSAYCARVGRNPCTQTSAYPVLGGSPMIGQPGDLGVSGYVSQEGAVGSIGYVEYSYAIQAGFPVAKVLNQAGYYTEPTAGHVAVSLLVAEIDMDKNNRATYLTQKLGKVYTNTDSRTYVLSSYSYMILPTTTEFGFNAQKGYTLGDFGKYLLCQGQSQVNALGYSALPINLVQAGFGQLALVPGAQVPPPSDMRTCNNPTFSTDGTNTLANNDPFPPACDKKGPNQCTTGTGGANPGGGGGNGNGGNGNGSGNGDGSGNGAGNGASADPSASASAGGAQNCDADTGICEGGGGSGGGGQSGSNQVDAAAVSTAPGLYNGFEVVLMVVAAALLLGLALVPPLTAQYGANRRRRDGSGGF</sequence>
<dbReference type="InterPro" id="IPR024370">
    <property type="entry name" value="PBP_domain"/>
</dbReference>
<dbReference type="EMBL" id="BAABAT010000020">
    <property type="protein sequence ID" value="GAA4255312.1"/>
    <property type="molecule type" value="Genomic_DNA"/>
</dbReference>
<evidence type="ECO:0000256" key="1">
    <source>
        <dbReference type="ARBA" id="ARBA00008725"/>
    </source>
</evidence>
<name>A0ABP8DGA4_9ACTN</name>
<dbReference type="Pfam" id="PF12849">
    <property type="entry name" value="PBP_like_2"/>
    <property type="match status" value="1"/>
</dbReference>
<gene>
    <name evidence="5" type="primary">pstS_2</name>
    <name evidence="5" type="ORF">GCM10022255_063680</name>
</gene>
<feature type="transmembrane region" description="Helical" evidence="3">
    <location>
        <begin position="500"/>
        <end position="520"/>
    </location>
</feature>
<keyword evidence="3" id="KW-1133">Transmembrane helix</keyword>
<dbReference type="InterPro" id="IPR050962">
    <property type="entry name" value="Phosphate-bind_PstS"/>
</dbReference>
<feature type="region of interest" description="Disordered" evidence="2">
    <location>
        <begin position="364"/>
        <end position="457"/>
    </location>
</feature>
<feature type="compositionally biased region" description="Polar residues" evidence="2">
    <location>
        <begin position="372"/>
        <end position="389"/>
    </location>
</feature>
<comment type="caution">
    <text evidence="5">The sequence shown here is derived from an EMBL/GenBank/DDBJ whole genome shotgun (WGS) entry which is preliminary data.</text>
</comment>
<evidence type="ECO:0000256" key="3">
    <source>
        <dbReference type="SAM" id="Phobius"/>
    </source>
</evidence>
<feature type="domain" description="PBP" evidence="4">
    <location>
        <begin position="11"/>
        <end position="329"/>
    </location>
</feature>
<dbReference type="PANTHER" id="PTHR42996">
    <property type="entry name" value="PHOSPHATE-BINDING PROTEIN PSTS"/>
    <property type="match status" value="1"/>
</dbReference>
<feature type="compositionally biased region" description="Gly residues" evidence="2">
    <location>
        <begin position="408"/>
        <end position="441"/>
    </location>
</feature>
<feature type="compositionally biased region" description="Low complexity" evidence="2">
    <location>
        <begin position="442"/>
        <end position="456"/>
    </location>
</feature>
<keyword evidence="6" id="KW-1185">Reference proteome</keyword>